<dbReference type="AlphaFoldDB" id="A0A4Q2RNR9"/>
<evidence type="ECO:0008006" key="3">
    <source>
        <dbReference type="Google" id="ProtNLM"/>
    </source>
</evidence>
<dbReference type="Proteomes" id="UP000294071">
    <property type="component" value="Unassembled WGS sequence"/>
</dbReference>
<dbReference type="RefSeq" id="WP_129402201.1">
    <property type="nucleotide sequence ID" value="NZ_SDWT01000004.1"/>
</dbReference>
<dbReference type="Gene3D" id="3.40.50.300">
    <property type="entry name" value="P-loop containing nucleotide triphosphate hydrolases"/>
    <property type="match status" value="1"/>
</dbReference>
<evidence type="ECO:0000313" key="1">
    <source>
        <dbReference type="EMBL" id="RYB90531.1"/>
    </source>
</evidence>
<evidence type="ECO:0000313" key="2">
    <source>
        <dbReference type="Proteomes" id="UP000294071"/>
    </source>
</evidence>
<accession>A0A4Q2RNR9</accession>
<dbReference type="InterPro" id="IPR027417">
    <property type="entry name" value="P-loop_NTPase"/>
</dbReference>
<reference evidence="1 2" key="1">
    <citation type="submission" date="2019-01" db="EMBL/GenBank/DDBJ databases">
        <title>Novel species of Nocardioides.</title>
        <authorList>
            <person name="Liu Q."/>
            <person name="Xin Y.-H."/>
        </authorList>
    </citation>
    <scope>NUCLEOTIDE SEQUENCE [LARGE SCALE GENOMIC DNA]</scope>
    <source>
        <strain evidence="1 2">CGMCC 4.6882</strain>
    </source>
</reference>
<comment type="caution">
    <text evidence="1">The sequence shown here is derived from an EMBL/GenBank/DDBJ whole genome shotgun (WGS) entry which is preliminary data.</text>
</comment>
<protein>
    <recommendedName>
        <fullName evidence="3">Sulfotransferase family protein</fullName>
    </recommendedName>
</protein>
<organism evidence="1 2">
    <name type="scientific">Nocardioides oleivorans</name>
    <dbReference type="NCBI Taxonomy" id="273676"/>
    <lineage>
        <taxon>Bacteria</taxon>
        <taxon>Bacillati</taxon>
        <taxon>Actinomycetota</taxon>
        <taxon>Actinomycetes</taxon>
        <taxon>Propionibacteriales</taxon>
        <taxon>Nocardioidaceae</taxon>
        <taxon>Nocardioides</taxon>
    </lineage>
</organism>
<dbReference type="OrthoDB" id="7687351at2"/>
<dbReference type="SUPFAM" id="SSF52540">
    <property type="entry name" value="P-loop containing nucleoside triphosphate hydrolases"/>
    <property type="match status" value="1"/>
</dbReference>
<proteinExistence type="predicted"/>
<dbReference type="EMBL" id="SDWT01000004">
    <property type="protein sequence ID" value="RYB90531.1"/>
    <property type="molecule type" value="Genomic_DNA"/>
</dbReference>
<name>A0A4Q2RNR9_9ACTN</name>
<gene>
    <name evidence="1" type="ORF">EUA93_20535</name>
</gene>
<keyword evidence="2" id="KW-1185">Reference proteome</keyword>
<sequence>MQPTGGLWGMIGRVMTFLGLGPGRDFVLLALPKTASTTLERTLAPYATEAVSAPPGQKHLPARGFVHTKAHALAEQGHPRESYELVTMFREPIAWLESWWRYRGREDSRRSTAEMTFEDFALHYLAGDDDAPVPKGRPSKFIHAQGGVAVDRVFSVDRPDVWEPWFSERVGATLEFERRNASGAERGELSFATREALAAHFAPEYDVWRRLQATGEWAGARGTVLGPADQ</sequence>